<gene>
    <name evidence="2" type="ORF">DYBT9275_01668</name>
</gene>
<dbReference type="EMBL" id="CAJRAF010000001">
    <property type="protein sequence ID" value="CAG4995563.1"/>
    <property type="molecule type" value="Genomic_DNA"/>
</dbReference>
<comment type="caution">
    <text evidence="2">The sequence shown here is derived from an EMBL/GenBank/DDBJ whole genome shotgun (WGS) entry which is preliminary data.</text>
</comment>
<reference evidence="2" key="1">
    <citation type="submission" date="2021-04" db="EMBL/GenBank/DDBJ databases">
        <authorList>
            <person name="Rodrigo-Torres L."/>
            <person name="Arahal R. D."/>
            <person name="Lucena T."/>
        </authorList>
    </citation>
    <scope>NUCLEOTIDE SEQUENCE</scope>
    <source>
        <strain evidence="2">CECT 9275</strain>
    </source>
</reference>
<dbReference type="Gene3D" id="3.30.420.10">
    <property type="entry name" value="Ribonuclease H-like superfamily/Ribonuclease H"/>
    <property type="match status" value="1"/>
</dbReference>
<dbReference type="Proteomes" id="UP000680038">
    <property type="component" value="Unassembled WGS sequence"/>
</dbReference>
<dbReference type="SUPFAM" id="SSF53098">
    <property type="entry name" value="Ribonuclease H-like"/>
    <property type="match status" value="1"/>
</dbReference>
<sequence>MSDSMVGNRKFRTFNVIDDGSREALAIEVDTSLSSKRITRVLERIGLSKGFPKAIRSDNGPRGGRQNSHLRISQFGVQLGISKLGLSNQENPRRTGSLNGLIGFTEKQYWTPIYFSTLTRSDN</sequence>
<keyword evidence="3" id="KW-1185">Reference proteome</keyword>
<evidence type="ECO:0000313" key="3">
    <source>
        <dbReference type="Proteomes" id="UP000680038"/>
    </source>
</evidence>
<dbReference type="PANTHER" id="PTHR47515">
    <property type="entry name" value="LOW CALCIUM RESPONSE LOCUS PROTEIN T"/>
    <property type="match status" value="1"/>
</dbReference>
<dbReference type="GO" id="GO:0015074">
    <property type="term" value="P:DNA integration"/>
    <property type="evidence" value="ECO:0007669"/>
    <property type="project" value="InterPro"/>
</dbReference>
<evidence type="ECO:0000313" key="2">
    <source>
        <dbReference type="EMBL" id="CAG4995563.1"/>
    </source>
</evidence>
<name>A0A916JA83_9BACT</name>
<dbReference type="PANTHER" id="PTHR47515:SF2">
    <property type="entry name" value="INTEGRASE CORE DOMAIN PROTEIN"/>
    <property type="match status" value="1"/>
</dbReference>
<dbReference type="PROSITE" id="PS50994">
    <property type="entry name" value="INTEGRASE"/>
    <property type="match status" value="1"/>
</dbReference>
<dbReference type="InterPro" id="IPR012337">
    <property type="entry name" value="RNaseH-like_sf"/>
</dbReference>
<proteinExistence type="predicted"/>
<dbReference type="GO" id="GO:0003676">
    <property type="term" value="F:nucleic acid binding"/>
    <property type="evidence" value="ECO:0007669"/>
    <property type="project" value="InterPro"/>
</dbReference>
<accession>A0A916JA83</accession>
<dbReference type="AlphaFoldDB" id="A0A916JA83"/>
<feature type="domain" description="Integrase catalytic" evidence="1">
    <location>
        <begin position="1"/>
        <end position="123"/>
    </location>
</feature>
<evidence type="ECO:0000259" key="1">
    <source>
        <dbReference type="PROSITE" id="PS50994"/>
    </source>
</evidence>
<organism evidence="2 3">
    <name type="scientific">Dyadobacter helix</name>
    <dbReference type="NCBI Taxonomy" id="2822344"/>
    <lineage>
        <taxon>Bacteria</taxon>
        <taxon>Pseudomonadati</taxon>
        <taxon>Bacteroidota</taxon>
        <taxon>Cytophagia</taxon>
        <taxon>Cytophagales</taxon>
        <taxon>Spirosomataceae</taxon>
        <taxon>Dyadobacter</taxon>
    </lineage>
</organism>
<dbReference type="InterPro" id="IPR036397">
    <property type="entry name" value="RNaseH_sf"/>
</dbReference>
<protein>
    <recommendedName>
        <fullName evidence="1">Integrase catalytic domain-containing protein</fullName>
    </recommendedName>
</protein>
<dbReference type="InterPro" id="IPR001584">
    <property type="entry name" value="Integrase_cat-core"/>
</dbReference>